<reference evidence="1" key="1">
    <citation type="submission" date="2020-02" db="EMBL/GenBank/DDBJ databases">
        <authorList>
            <person name="Meier V. D."/>
        </authorList>
    </citation>
    <scope>NUCLEOTIDE SEQUENCE</scope>
    <source>
        <strain evidence="1">AVDCRST_MAG12</strain>
    </source>
</reference>
<dbReference type="SUPFAM" id="SSF51182">
    <property type="entry name" value="RmlC-like cupins"/>
    <property type="match status" value="1"/>
</dbReference>
<dbReference type="AlphaFoldDB" id="A0A6J4T101"/>
<evidence type="ECO:0000313" key="1">
    <source>
        <dbReference type="EMBL" id="CAA9510772.1"/>
    </source>
</evidence>
<dbReference type="InterPro" id="IPR011051">
    <property type="entry name" value="RmlC_Cupin_sf"/>
</dbReference>
<gene>
    <name evidence="1" type="ORF">AVDCRST_MAG12-3205</name>
</gene>
<dbReference type="InterPro" id="IPR014710">
    <property type="entry name" value="RmlC-like_jellyroll"/>
</dbReference>
<sequence>MEVFVNDSVHLMKPGSFIWIPPDTPHSIFVRTPRAKGFAIVAPAGFEGFFEELGEPATVPSMPTHETRTPSVEELTEGGAKYGWQFVEPTPRRLDDGG</sequence>
<protein>
    <submittedName>
        <fullName evidence="1">Uncharacterized protein</fullName>
    </submittedName>
</protein>
<organism evidence="1">
    <name type="scientific">uncultured Rubrobacteraceae bacterium</name>
    <dbReference type="NCBI Taxonomy" id="349277"/>
    <lineage>
        <taxon>Bacteria</taxon>
        <taxon>Bacillati</taxon>
        <taxon>Actinomycetota</taxon>
        <taxon>Rubrobacteria</taxon>
        <taxon>Rubrobacterales</taxon>
        <taxon>Rubrobacteraceae</taxon>
        <taxon>environmental samples</taxon>
    </lineage>
</organism>
<dbReference type="EMBL" id="CADCVK010000446">
    <property type="protein sequence ID" value="CAA9510772.1"/>
    <property type="molecule type" value="Genomic_DNA"/>
</dbReference>
<proteinExistence type="predicted"/>
<dbReference type="Gene3D" id="2.60.120.10">
    <property type="entry name" value="Jelly Rolls"/>
    <property type="match status" value="1"/>
</dbReference>
<name>A0A6J4T101_9ACTN</name>
<accession>A0A6J4T101</accession>